<evidence type="ECO:0000313" key="6">
    <source>
        <dbReference type="Proteomes" id="UP000241362"/>
    </source>
</evidence>
<comment type="caution">
    <text evidence="5">The sequence shown here is derived from an EMBL/GenBank/DDBJ whole genome shotgun (WGS) entry which is preliminary data.</text>
</comment>
<dbReference type="SUPFAM" id="SSF51294">
    <property type="entry name" value="Hedgehog/intein (Hint) domain"/>
    <property type="match status" value="1"/>
</dbReference>
<comment type="subcellular location">
    <subcellularLocation>
        <location evidence="1">Secreted</location>
    </subcellularLocation>
</comment>
<dbReference type="Proteomes" id="UP000241362">
    <property type="component" value="Unassembled WGS sequence"/>
</dbReference>
<dbReference type="Gene3D" id="2.170.16.10">
    <property type="entry name" value="Hedgehog/Intein (Hint) domain"/>
    <property type="match status" value="1"/>
</dbReference>
<keyword evidence="2" id="KW-0964">Secreted</keyword>
<dbReference type="GO" id="GO:0005509">
    <property type="term" value="F:calcium ion binding"/>
    <property type="evidence" value="ECO:0007669"/>
    <property type="project" value="InterPro"/>
</dbReference>
<dbReference type="SUPFAM" id="SSF51120">
    <property type="entry name" value="beta-Roll"/>
    <property type="match status" value="2"/>
</dbReference>
<proteinExistence type="predicted"/>
<dbReference type="PROSITE" id="PS50817">
    <property type="entry name" value="INTEIN_N_TER"/>
    <property type="match status" value="1"/>
</dbReference>
<organism evidence="5 6">
    <name type="scientific">Fuscovulum blasticum DSM 2131</name>
    <dbReference type="NCBI Taxonomy" id="1188250"/>
    <lineage>
        <taxon>Bacteria</taxon>
        <taxon>Pseudomonadati</taxon>
        <taxon>Pseudomonadota</taxon>
        <taxon>Alphaproteobacteria</taxon>
        <taxon>Rhodobacterales</taxon>
        <taxon>Paracoccaceae</taxon>
        <taxon>Pseudogemmobacter</taxon>
    </lineage>
</organism>
<dbReference type="InterPro" id="IPR028992">
    <property type="entry name" value="Hedgehog/Intein_dom"/>
</dbReference>
<accession>A0A2T4J4E5</accession>
<dbReference type="RefSeq" id="WP_107674683.1">
    <property type="nucleotide sequence ID" value="NZ_PZKE01000028.1"/>
</dbReference>
<evidence type="ECO:0000256" key="3">
    <source>
        <dbReference type="SAM" id="MobiDB-lite"/>
    </source>
</evidence>
<feature type="compositionally biased region" description="Low complexity" evidence="3">
    <location>
        <begin position="328"/>
        <end position="348"/>
    </location>
</feature>
<dbReference type="PANTHER" id="PTHR38340">
    <property type="entry name" value="S-LAYER PROTEIN"/>
    <property type="match status" value="1"/>
</dbReference>
<dbReference type="AlphaFoldDB" id="A0A2T4J4E5"/>
<dbReference type="GO" id="GO:0016539">
    <property type="term" value="P:intein-mediated protein splicing"/>
    <property type="evidence" value="ECO:0007669"/>
    <property type="project" value="InterPro"/>
</dbReference>
<dbReference type="InterPro" id="IPR037524">
    <property type="entry name" value="PA14/GLEYA"/>
</dbReference>
<feature type="compositionally biased region" description="Polar residues" evidence="3">
    <location>
        <begin position="247"/>
        <end position="258"/>
    </location>
</feature>
<dbReference type="InterPro" id="IPR001343">
    <property type="entry name" value="Hemolysn_Ca-bd"/>
</dbReference>
<dbReference type="InterPro" id="IPR036844">
    <property type="entry name" value="Hint_dom_sf"/>
</dbReference>
<dbReference type="Pfam" id="PF13403">
    <property type="entry name" value="Hint_2"/>
    <property type="match status" value="1"/>
</dbReference>
<feature type="region of interest" description="Disordered" evidence="3">
    <location>
        <begin position="1"/>
        <end position="30"/>
    </location>
</feature>
<dbReference type="EMBL" id="PZKE01000028">
    <property type="protein sequence ID" value="PTE12779.1"/>
    <property type="molecule type" value="Genomic_DNA"/>
</dbReference>
<dbReference type="PROSITE" id="PS00330">
    <property type="entry name" value="HEMOLYSIN_CALCIUM"/>
    <property type="match status" value="3"/>
</dbReference>
<reference evidence="5 6" key="1">
    <citation type="submission" date="2018-03" db="EMBL/GenBank/DDBJ databases">
        <title>Rhodobacter blasticus.</title>
        <authorList>
            <person name="Meyer T.E."/>
            <person name="Miller S."/>
            <person name="Lodha T."/>
            <person name="Gandham S."/>
            <person name="Chintalapati S."/>
            <person name="Chintalapati V.R."/>
        </authorList>
    </citation>
    <scope>NUCLEOTIDE SEQUENCE [LARGE SCALE GENOMIC DNA]</scope>
    <source>
        <strain evidence="5 6">DSM 2131</strain>
    </source>
</reference>
<feature type="region of interest" description="Disordered" evidence="3">
    <location>
        <begin position="244"/>
        <end position="275"/>
    </location>
</feature>
<keyword evidence="6" id="KW-1185">Reference proteome</keyword>
<feature type="region of interest" description="Disordered" evidence="3">
    <location>
        <begin position="292"/>
        <end position="348"/>
    </location>
</feature>
<evidence type="ECO:0000256" key="2">
    <source>
        <dbReference type="ARBA" id="ARBA00022525"/>
    </source>
</evidence>
<dbReference type="PANTHER" id="PTHR38340:SF1">
    <property type="entry name" value="S-LAYER PROTEIN"/>
    <property type="match status" value="1"/>
</dbReference>
<dbReference type="InterPro" id="IPR006141">
    <property type="entry name" value="Intein_N"/>
</dbReference>
<dbReference type="GO" id="GO:0005576">
    <property type="term" value="C:extracellular region"/>
    <property type="evidence" value="ECO:0007669"/>
    <property type="project" value="UniProtKB-SubCell"/>
</dbReference>
<dbReference type="PROSITE" id="PS51820">
    <property type="entry name" value="PA14"/>
    <property type="match status" value="1"/>
</dbReference>
<evidence type="ECO:0000256" key="1">
    <source>
        <dbReference type="ARBA" id="ARBA00004613"/>
    </source>
</evidence>
<dbReference type="InterPro" id="IPR050557">
    <property type="entry name" value="RTX_toxin/Mannuronan_C5-epim"/>
</dbReference>
<feature type="compositionally biased region" description="Polar residues" evidence="3">
    <location>
        <begin position="1"/>
        <end position="25"/>
    </location>
</feature>
<dbReference type="Pfam" id="PF07691">
    <property type="entry name" value="PA14"/>
    <property type="match status" value="1"/>
</dbReference>
<evidence type="ECO:0000259" key="4">
    <source>
        <dbReference type="PROSITE" id="PS51820"/>
    </source>
</evidence>
<name>A0A2T4J4E5_FUSBL</name>
<evidence type="ECO:0000313" key="5">
    <source>
        <dbReference type="EMBL" id="PTE12779.1"/>
    </source>
</evidence>
<protein>
    <recommendedName>
        <fullName evidence="4">PA14 domain-containing protein</fullName>
    </recommendedName>
</protein>
<dbReference type="InterPro" id="IPR011049">
    <property type="entry name" value="Serralysin-like_metalloprot_C"/>
</dbReference>
<gene>
    <name evidence="5" type="ORF">C5F44_16690</name>
</gene>
<feature type="domain" description="PA14" evidence="4">
    <location>
        <begin position="49"/>
        <end position="214"/>
    </location>
</feature>
<dbReference type="InterPro" id="IPR018511">
    <property type="entry name" value="Hemolysin-typ_Ca-bd_CS"/>
</dbReference>
<dbReference type="Gene3D" id="2.150.10.10">
    <property type="entry name" value="Serralysin-like metalloprotease, C-terminal"/>
    <property type="match status" value="3"/>
</dbReference>
<dbReference type="Pfam" id="PF00353">
    <property type="entry name" value="HemolysinCabind"/>
    <property type="match status" value="5"/>
</dbReference>
<dbReference type="InterPro" id="IPR011658">
    <property type="entry name" value="PA14_dom"/>
</dbReference>
<sequence length="670" mass="69002">MAVNSSTNPGTNANQTITSSSSADTLTGGGGNDTISGAAGNDVLYGDSPAAGQWSYSVYDRTFSGANGQAPQITSGTLRGQGYVTDLGVENLANIARGATGNPDQFGVVLTSTMTVTAGGTYRFRTTSDDGSRIVIRDSNGNVLNFANETGGTLPYMNNDFLQGSTTRYGDVTLVAGQTYTIEVYYWERDGASVLSAEYRLPGTNTFLNLAGSPLIGVPPLTSGHVDGNDSLLGGSGNDTIYGNGGNDTLSGDANNDQIYGGDGNDSLSGGTGTDSLFGDAGNDILDGDAGDDVLDGGVGNDTLRGGADNDSLSGGTGNDVLDGGDGNDTLNGGADNDSLNGGTGNDLLDGGTGNDTLIGGGGIDTLTGGAGNDRFIISGGAGDTITITDFGSGETAPANGSTLDNDFVDLTTWYNDGTLAAYNAANGTNFVLPVQALRHDAADGKLDFIRLSGGPTVNITVTGTGAMDGEHTGVTCFTEGSLVMTDRGQLRVEDLRPGDQVLTRDAGYEPIVWVGRRSLAASELARQPALRPVRIAAGALGPDSPSRDMRVSPQHRLLVAGPRVELLVGEPEVLVPALMLVGQPGITREVEGPVTYIHFMCAEHQVVMVDGCWSETFQPGVHSVADLARDQREELLRVFPELAEGDPAQRYPAARATLKRHEVGALFGT</sequence>
<dbReference type="PRINTS" id="PR00313">
    <property type="entry name" value="CABNDNGRPT"/>
</dbReference>